<evidence type="ECO:0000259" key="13">
    <source>
        <dbReference type="Pfam" id="PF08244"/>
    </source>
</evidence>
<evidence type="ECO:0000313" key="16">
    <source>
        <dbReference type="Proteomes" id="UP001154282"/>
    </source>
</evidence>
<dbReference type="PANTHER" id="PTHR31953">
    <property type="entry name" value="BETA-FRUCTOFURANOSIDASE, INSOLUBLE ISOENZYME CWINV1-RELATED"/>
    <property type="match status" value="1"/>
</dbReference>
<dbReference type="SUPFAM" id="SSF75005">
    <property type="entry name" value="Arabinanase/levansucrase/invertase"/>
    <property type="match status" value="1"/>
</dbReference>
<evidence type="ECO:0000259" key="14">
    <source>
        <dbReference type="Pfam" id="PF11837"/>
    </source>
</evidence>
<dbReference type="InterPro" id="IPR013189">
    <property type="entry name" value="Glyco_hydro_32_C"/>
</dbReference>
<accession>A0AAV0J8K8</accession>
<dbReference type="EC" id="3.2.1.26" evidence="5"/>
<comment type="similarity">
    <text evidence="4 10">Belongs to the glycosyl hydrolase 32 family.</text>
</comment>
<feature type="domain" description="Beta-fructofuranosidase N-terminal" evidence="14">
    <location>
        <begin position="45"/>
        <end position="125"/>
    </location>
</feature>
<evidence type="ECO:0000256" key="4">
    <source>
        <dbReference type="ARBA" id="ARBA00009902"/>
    </source>
</evidence>
<sequence>METRSTAAFDPPTINPYPLFLNPIFSFLLPLSQMAVETPLLDPPPPATRRQQCGLILSSLLIFSVGLLTFSGHRSQQSPPISPGADHHRTPPARGVREGVSAKSSPGFVGEEEEERVSYNWTNAMFTWQRTAYHFQPQRNWMNGCAGPLYHKGWYHIFYQYNPDSAVWGNITWGHAVSRDLIHWLLLPLALVPDRWYDVNGVWTGSATRHPDGNIYMLYTGSTGNLTQVQNLAHPADPSDPLLLNWVKNPANPVLLPPPGIGPKDFRDPTTAWLGPDGLWRVAIGSRMEKLGITLVYKTRDFLSYELLDHYLHSVPGTGMWECVDFFPVAVNGTKGLDTSAAGEGIKHVLKASLDDTKLDHFAVGTYDPVEDLWTPDDPKNDVGIGLKYDYGRYYASKTFYDQEKQRRILWGWINETDTEFDDLKKGWASLQTIPRTVVLDGRTGADLLQWPVEEIESLRLRSYCFEDVLVGPGSVVPLHIGSATQLKNSIPLQLDIMAEFEVELISGKKTDEENSCDGGAAERSSLGPFGILALADASLSELTSVFFRPVQTSADAVTTYFCTDQTRSSLAPDVFKVVYGSSIPVVGDEKLQMRVLVDHSIVESFGQGGRRVISSRVYPTKAIYGDARLFLFNNATDVNVKVKLKIWEMNSAFIRPYPLDQL</sequence>
<reference evidence="15" key="1">
    <citation type="submission" date="2022-08" db="EMBL/GenBank/DDBJ databases">
        <authorList>
            <person name="Gutierrez-Valencia J."/>
        </authorList>
    </citation>
    <scope>NUCLEOTIDE SEQUENCE</scope>
</reference>
<dbReference type="Pfam" id="PF08244">
    <property type="entry name" value="Glyco_hydro_32C"/>
    <property type="match status" value="1"/>
</dbReference>
<dbReference type="FunFam" id="2.115.10.20:FF:000001">
    <property type="entry name" value="Beta-fructofuranosidase, insoluble isoenzyme CWINV1"/>
    <property type="match status" value="1"/>
</dbReference>
<dbReference type="GO" id="GO:0005775">
    <property type="term" value="C:vacuolar lumen"/>
    <property type="evidence" value="ECO:0007669"/>
    <property type="project" value="UniProtKB-SubCell"/>
</dbReference>
<dbReference type="AlphaFoldDB" id="A0AAV0J8K8"/>
<keyword evidence="6" id="KW-0926">Vacuole</keyword>
<dbReference type="GO" id="GO:0004564">
    <property type="term" value="F:beta-fructofuranosidase activity"/>
    <property type="evidence" value="ECO:0007669"/>
    <property type="project" value="UniProtKB-EC"/>
</dbReference>
<dbReference type="Gene3D" id="2.115.10.20">
    <property type="entry name" value="Glycosyl hydrolase domain, family 43"/>
    <property type="match status" value="1"/>
</dbReference>
<dbReference type="Proteomes" id="UP001154282">
    <property type="component" value="Unassembled WGS sequence"/>
</dbReference>
<protein>
    <recommendedName>
        <fullName evidence="5">beta-fructofuranosidase</fullName>
        <ecNumber evidence="5">3.2.1.26</ecNumber>
    </recommendedName>
</protein>
<comment type="caution">
    <text evidence="15">The sequence shown here is derived from an EMBL/GenBank/DDBJ whole genome shotgun (WGS) entry which is preliminary data.</text>
</comment>
<keyword evidence="8" id="KW-0865">Zymogen</keyword>
<dbReference type="Gene3D" id="2.60.120.560">
    <property type="entry name" value="Exo-inulinase, domain 1"/>
    <property type="match status" value="1"/>
</dbReference>
<evidence type="ECO:0000259" key="12">
    <source>
        <dbReference type="Pfam" id="PF00251"/>
    </source>
</evidence>
<evidence type="ECO:0000256" key="10">
    <source>
        <dbReference type="RuleBase" id="RU362110"/>
    </source>
</evidence>
<evidence type="ECO:0000256" key="3">
    <source>
        <dbReference type="ARBA" id="ARBA00004914"/>
    </source>
</evidence>
<dbReference type="InterPro" id="IPR021792">
    <property type="entry name" value="Beta-fructofuranosidase_N"/>
</dbReference>
<comment type="subcellular location">
    <subcellularLocation>
        <location evidence="2">Vacuole lumen</location>
    </subcellularLocation>
</comment>
<keyword evidence="9 10" id="KW-0326">Glycosidase</keyword>
<dbReference type="InterPro" id="IPR050551">
    <property type="entry name" value="Fructan_Metab_Enzymes"/>
</dbReference>
<dbReference type="Pfam" id="PF00251">
    <property type="entry name" value="Glyco_hydro_32N"/>
    <property type="match status" value="1"/>
</dbReference>
<feature type="domain" description="Glycosyl hydrolase family 32 N-terminal" evidence="12">
    <location>
        <begin position="134"/>
        <end position="452"/>
    </location>
</feature>
<gene>
    <name evidence="15" type="ORF">LITE_LOCUS12649</name>
</gene>
<dbReference type="EMBL" id="CAMGYJ010000004">
    <property type="protein sequence ID" value="CAI0404861.1"/>
    <property type="molecule type" value="Genomic_DNA"/>
</dbReference>
<dbReference type="CDD" id="cd18624">
    <property type="entry name" value="GH32_Fruct1-like"/>
    <property type="match status" value="1"/>
</dbReference>
<dbReference type="SUPFAM" id="SSF49899">
    <property type="entry name" value="Concanavalin A-like lectins/glucanases"/>
    <property type="match status" value="1"/>
</dbReference>
<dbReference type="InterPro" id="IPR023296">
    <property type="entry name" value="Glyco_hydro_beta-prop_sf"/>
</dbReference>
<evidence type="ECO:0000256" key="5">
    <source>
        <dbReference type="ARBA" id="ARBA00012758"/>
    </source>
</evidence>
<organism evidence="15 16">
    <name type="scientific">Linum tenue</name>
    <dbReference type="NCBI Taxonomy" id="586396"/>
    <lineage>
        <taxon>Eukaryota</taxon>
        <taxon>Viridiplantae</taxon>
        <taxon>Streptophyta</taxon>
        <taxon>Embryophyta</taxon>
        <taxon>Tracheophyta</taxon>
        <taxon>Spermatophyta</taxon>
        <taxon>Magnoliopsida</taxon>
        <taxon>eudicotyledons</taxon>
        <taxon>Gunneridae</taxon>
        <taxon>Pentapetalae</taxon>
        <taxon>rosids</taxon>
        <taxon>fabids</taxon>
        <taxon>Malpighiales</taxon>
        <taxon>Linaceae</taxon>
        <taxon>Linum</taxon>
    </lineage>
</organism>
<name>A0AAV0J8K8_9ROSI</name>
<evidence type="ECO:0000256" key="8">
    <source>
        <dbReference type="ARBA" id="ARBA00023145"/>
    </source>
</evidence>
<comment type="pathway">
    <text evidence="3">Glycan biosynthesis; sucrose metabolism.</text>
</comment>
<feature type="region of interest" description="Disordered" evidence="11">
    <location>
        <begin position="74"/>
        <end position="111"/>
    </location>
</feature>
<dbReference type="Pfam" id="PF11837">
    <property type="entry name" value="INV_N"/>
    <property type="match status" value="1"/>
</dbReference>
<evidence type="ECO:0000256" key="6">
    <source>
        <dbReference type="ARBA" id="ARBA00022554"/>
    </source>
</evidence>
<keyword evidence="16" id="KW-1185">Reference proteome</keyword>
<comment type="catalytic activity">
    <reaction evidence="1">
        <text>Hydrolysis of terminal non-reducing beta-D-fructofuranoside residues in beta-D-fructofuranosides.</text>
        <dbReference type="EC" id="3.2.1.26"/>
    </reaction>
</comment>
<proteinExistence type="inferred from homology"/>
<dbReference type="InterPro" id="IPR001362">
    <property type="entry name" value="Glyco_hydro_32"/>
</dbReference>
<dbReference type="SMART" id="SM00640">
    <property type="entry name" value="Glyco_32"/>
    <property type="match status" value="1"/>
</dbReference>
<dbReference type="GO" id="GO:0005975">
    <property type="term" value="P:carbohydrate metabolic process"/>
    <property type="evidence" value="ECO:0007669"/>
    <property type="project" value="InterPro"/>
</dbReference>
<evidence type="ECO:0000313" key="15">
    <source>
        <dbReference type="EMBL" id="CAI0404861.1"/>
    </source>
</evidence>
<keyword evidence="7 10" id="KW-0378">Hydrolase</keyword>
<dbReference type="InterPro" id="IPR013320">
    <property type="entry name" value="ConA-like_dom_sf"/>
</dbReference>
<evidence type="ECO:0000256" key="2">
    <source>
        <dbReference type="ARBA" id="ARBA00004410"/>
    </source>
</evidence>
<feature type="domain" description="Glycosyl hydrolase family 32 C-terminal" evidence="13">
    <location>
        <begin position="493"/>
        <end position="649"/>
    </location>
</feature>
<dbReference type="InterPro" id="IPR013148">
    <property type="entry name" value="Glyco_hydro_32_N"/>
</dbReference>
<evidence type="ECO:0000256" key="7">
    <source>
        <dbReference type="ARBA" id="ARBA00022801"/>
    </source>
</evidence>
<evidence type="ECO:0000256" key="9">
    <source>
        <dbReference type="ARBA" id="ARBA00023295"/>
    </source>
</evidence>
<evidence type="ECO:0000256" key="11">
    <source>
        <dbReference type="SAM" id="MobiDB-lite"/>
    </source>
</evidence>
<evidence type="ECO:0000256" key="1">
    <source>
        <dbReference type="ARBA" id="ARBA00000094"/>
    </source>
</evidence>